<dbReference type="GO" id="GO:0005840">
    <property type="term" value="C:ribosome"/>
    <property type="evidence" value="ECO:0007669"/>
    <property type="project" value="InterPro"/>
</dbReference>
<dbReference type="GO" id="GO:0003735">
    <property type="term" value="F:structural constituent of ribosome"/>
    <property type="evidence" value="ECO:0007669"/>
    <property type="project" value="InterPro"/>
</dbReference>
<dbReference type="GO" id="GO:0070181">
    <property type="term" value="F:small ribosomal subunit rRNA binding"/>
    <property type="evidence" value="ECO:0007669"/>
    <property type="project" value="TreeGrafter"/>
</dbReference>
<dbReference type="InterPro" id="IPR020814">
    <property type="entry name" value="Ribosomal_S6_plastid/chlpt"/>
</dbReference>
<gene>
    <name evidence="2" type="ORF">Agub_g8243</name>
</gene>
<sequence length="190" mass="21128">LVWLVYCKPSIGKFQDLGAMATLQRSCTGTVRSSNQANLVSARPIASRLCFQPIIRQAAQQQRSLVGRAMPKIVAAASLEASAEAASLPAGYHYYETMMILKPTLSDEERDRELAKFEAYLNKAECFDINSVVKPRSLLAYPIKKETEGIYVLYTYLARRQTAKAVQLLLSNPEAGAEDTILRHITLCKK</sequence>
<dbReference type="Proteomes" id="UP001054857">
    <property type="component" value="Unassembled WGS sequence"/>
</dbReference>
<organism evidence="2 3">
    <name type="scientific">Astrephomene gubernaculifera</name>
    <dbReference type="NCBI Taxonomy" id="47775"/>
    <lineage>
        <taxon>Eukaryota</taxon>
        <taxon>Viridiplantae</taxon>
        <taxon>Chlorophyta</taxon>
        <taxon>core chlorophytes</taxon>
        <taxon>Chlorophyceae</taxon>
        <taxon>CS clade</taxon>
        <taxon>Chlamydomonadales</taxon>
        <taxon>Astrephomenaceae</taxon>
        <taxon>Astrephomene</taxon>
    </lineage>
</organism>
<reference evidence="2 3" key="1">
    <citation type="journal article" date="2021" name="Sci. Rep.">
        <title>Genome sequencing of the multicellular alga Astrephomene provides insights into convergent evolution of germ-soma differentiation.</title>
        <authorList>
            <person name="Yamashita S."/>
            <person name="Yamamoto K."/>
            <person name="Matsuzaki R."/>
            <person name="Suzuki S."/>
            <person name="Yamaguchi H."/>
            <person name="Hirooka S."/>
            <person name="Minakuchi Y."/>
            <person name="Miyagishima S."/>
            <person name="Kawachi M."/>
            <person name="Toyoda A."/>
            <person name="Nozaki H."/>
        </authorList>
    </citation>
    <scope>NUCLEOTIDE SEQUENCE [LARGE SCALE GENOMIC DNA]</scope>
    <source>
        <strain evidence="2 3">NIES-4017</strain>
    </source>
</reference>
<keyword evidence="3" id="KW-1185">Reference proteome</keyword>
<dbReference type="CDD" id="cd00473">
    <property type="entry name" value="bS6"/>
    <property type="match status" value="1"/>
</dbReference>
<name>A0AAD3DRN6_9CHLO</name>
<evidence type="ECO:0008006" key="4">
    <source>
        <dbReference type="Google" id="ProtNLM"/>
    </source>
</evidence>
<protein>
    <recommendedName>
        <fullName evidence="4">Ribosomal protein S6</fullName>
    </recommendedName>
</protein>
<dbReference type="GO" id="GO:0006412">
    <property type="term" value="P:translation"/>
    <property type="evidence" value="ECO:0007669"/>
    <property type="project" value="InterPro"/>
</dbReference>
<comment type="caution">
    <text evidence="2">The sequence shown here is derived from an EMBL/GenBank/DDBJ whole genome shotgun (WGS) entry which is preliminary data.</text>
</comment>
<dbReference type="SUPFAM" id="SSF54995">
    <property type="entry name" value="Ribosomal protein S6"/>
    <property type="match status" value="1"/>
</dbReference>
<proteinExistence type="inferred from homology"/>
<evidence type="ECO:0000313" key="2">
    <source>
        <dbReference type="EMBL" id="GFR46633.1"/>
    </source>
</evidence>
<dbReference type="Gene3D" id="3.30.70.60">
    <property type="match status" value="1"/>
</dbReference>
<dbReference type="PANTHER" id="PTHR21011">
    <property type="entry name" value="MITOCHONDRIAL 28S RIBOSOMAL PROTEIN S6"/>
    <property type="match status" value="1"/>
</dbReference>
<dbReference type="InterPro" id="IPR035980">
    <property type="entry name" value="Ribosomal_bS6_sf"/>
</dbReference>
<dbReference type="PANTHER" id="PTHR21011:SF16">
    <property type="entry name" value="SMALL RIBOSOMAL SUBUNIT PROTEIN BS6C ALPHA"/>
    <property type="match status" value="1"/>
</dbReference>
<feature type="non-terminal residue" evidence="2">
    <location>
        <position position="190"/>
    </location>
</feature>
<dbReference type="InterPro" id="IPR000529">
    <property type="entry name" value="Ribosomal_bS6"/>
</dbReference>
<accession>A0AAD3DRN6</accession>
<evidence type="ECO:0000313" key="3">
    <source>
        <dbReference type="Proteomes" id="UP001054857"/>
    </source>
</evidence>
<comment type="similarity">
    <text evidence="1">Belongs to the bacterial ribosomal protein bS6 family.</text>
</comment>
<dbReference type="EMBL" id="BMAR01000015">
    <property type="protein sequence ID" value="GFR46633.1"/>
    <property type="molecule type" value="Genomic_DNA"/>
</dbReference>
<dbReference type="AlphaFoldDB" id="A0AAD3DRN6"/>
<dbReference type="InterPro" id="IPR014717">
    <property type="entry name" value="Transl_elong_EF1B/ribsomal_bS6"/>
</dbReference>
<dbReference type="Pfam" id="PF01250">
    <property type="entry name" value="Ribosomal_S6"/>
    <property type="match status" value="1"/>
</dbReference>
<evidence type="ECO:0000256" key="1">
    <source>
        <dbReference type="ARBA" id="ARBA00009512"/>
    </source>
</evidence>